<dbReference type="Proteomes" id="UP000010366">
    <property type="component" value="Chromosome"/>
</dbReference>
<name>K9UJH6_CHAP6</name>
<dbReference type="EMBL" id="CP003600">
    <property type="protein sequence ID" value="AFY94975.1"/>
    <property type="molecule type" value="Genomic_DNA"/>
</dbReference>
<evidence type="ECO:0000313" key="2">
    <source>
        <dbReference type="Proteomes" id="UP000010366"/>
    </source>
</evidence>
<dbReference type="HOGENOM" id="CLU_1831553_0_0_3"/>
<dbReference type="KEGG" id="cmp:Cha6605_4014"/>
<protein>
    <submittedName>
        <fullName evidence="1">Uncharacterized protein</fullName>
    </submittedName>
</protein>
<organism evidence="1 2">
    <name type="scientific">Chamaesiphon minutus (strain ATCC 27169 / PCC 6605)</name>
    <dbReference type="NCBI Taxonomy" id="1173020"/>
    <lineage>
        <taxon>Bacteria</taxon>
        <taxon>Bacillati</taxon>
        <taxon>Cyanobacteriota</taxon>
        <taxon>Cyanophyceae</taxon>
        <taxon>Gomontiellales</taxon>
        <taxon>Chamaesiphonaceae</taxon>
        <taxon>Chamaesiphon</taxon>
    </lineage>
</organism>
<dbReference type="RefSeq" id="WP_015161088.1">
    <property type="nucleotide sequence ID" value="NC_019697.1"/>
</dbReference>
<evidence type="ECO:0000313" key="1">
    <source>
        <dbReference type="EMBL" id="AFY94975.1"/>
    </source>
</evidence>
<gene>
    <name evidence="1" type="ORF">Cha6605_4014</name>
</gene>
<accession>K9UJH6</accession>
<proteinExistence type="predicted"/>
<keyword evidence="2" id="KW-1185">Reference proteome</keyword>
<sequence>MEPIDRILRKYLFNLVPICFVAISNSVMLPQPVSAQTTKECDRIYNLDTSTWTNENLAASESKARSCYTNSLAQLSTPNRRYSIRERNLRKAMRQVQNTHYRQNGTYIQVNRNNIREMMKNIGATPSERRFVIQQMSLYQ</sequence>
<reference evidence="1 2" key="1">
    <citation type="submission" date="2012-05" db="EMBL/GenBank/DDBJ databases">
        <title>Finished chromosome of genome of Chamaesiphon sp. PCC 6605.</title>
        <authorList>
            <consortium name="US DOE Joint Genome Institute"/>
            <person name="Gugger M."/>
            <person name="Coursin T."/>
            <person name="Rippka R."/>
            <person name="Tandeau De Marsac N."/>
            <person name="Huntemann M."/>
            <person name="Wei C.-L."/>
            <person name="Han J."/>
            <person name="Detter J.C."/>
            <person name="Han C."/>
            <person name="Tapia R."/>
            <person name="Chen A."/>
            <person name="Kyrpides N."/>
            <person name="Mavromatis K."/>
            <person name="Markowitz V."/>
            <person name="Szeto E."/>
            <person name="Ivanova N."/>
            <person name="Pagani I."/>
            <person name="Pati A."/>
            <person name="Goodwin L."/>
            <person name="Nordberg H.P."/>
            <person name="Cantor M.N."/>
            <person name="Hua S.X."/>
            <person name="Woyke T."/>
            <person name="Kerfeld C.A."/>
        </authorList>
    </citation>
    <scope>NUCLEOTIDE SEQUENCE [LARGE SCALE GENOMIC DNA]</scope>
    <source>
        <strain evidence="2">ATCC 27169 / PCC 6605</strain>
    </source>
</reference>
<dbReference type="AlphaFoldDB" id="K9UJH6"/>